<accession>A0A5B7GFB6</accession>
<evidence type="ECO:0000313" key="2">
    <source>
        <dbReference type="Proteomes" id="UP000324222"/>
    </source>
</evidence>
<evidence type="ECO:0000313" key="1">
    <source>
        <dbReference type="EMBL" id="MPC56209.1"/>
    </source>
</evidence>
<dbReference type="EMBL" id="VSRR010013776">
    <property type="protein sequence ID" value="MPC56209.1"/>
    <property type="molecule type" value="Genomic_DNA"/>
</dbReference>
<gene>
    <name evidence="1" type="ORF">E2C01_050161</name>
</gene>
<name>A0A5B7GFB6_PORTR</name>
<reference evidence="1 2" key="1">
    <citation type="submission" date="2019-05" db="EMBL/GenBank/DDBJ databases">
        <title>Another draft genome of Portunus trituberculatus and its Hox gene families provides insights of decapod evolution.</title>
        <authorList>
            <person name="Jeong J.-H."/>
            <person name="Song I."/>
            <person name="Kim S."/>
            <person name="Choi T."/>
            <person name="Kim D."/>
            <person name="Ryu S."/>
            <person name="Kim W."/>
        </authorList>
    </citation>
    <scope>NUCLEOTIDE SEQUENCE [LARGE SCALE GENOMIC DNA]</scope>
    <source>
        <tissue evidence="1">Muscle</tissue>
    </source>
</reference>
<proteinExistence type="predicted"/>
<protein>
    <submittedName>
        <fullName evidence="1">Uncharacterized protein</fullName>
    </submittedName>
</protein>
<keyword evidence="2" id="KW-1185">Reference proteome</keyword>
<dbReference type="AlphaFoldDB" id="A0A5B7GFB6"/>
<sequence length="75" mass="8187">MTLSVTPQLFVAASWVPGLANDFMISPTHGELPALHKRGQNARHSRDEVIILPKAEKQPVVATHEGTPIVVIDPR</sequence>
<organism evidence="1 2">
    <name type="scientific">Portunus trituberculatus</name>
    <name type="common">Swimming crab</name>
    <name type="synonym">Neptunus trituberculatus</name>
    <dbReference type="NCBI Taxonomy" id="210409"/>
    <lineage>
        <taxon>Eukaryota</taxon>
        <taxon>Metazoa</taxon>
        <taxon>Ecdysozoa</taxon>
        <taxon>Arthropoda</taxon>
        <taxon>Crustacea</taxon>
        <taxon>Multicrustacea</taxon>
        <taxon>Malacostraca</taxon>
        <taxon>Eumalacostraca</taxon>
        <taxon>Eucarida</taxon>
        <taxon>Decapoda</taxon>
        <taxon>Pleocyemata</taxon>
        <taxon>Brachyura</taxon>
        <taxon>Eubrachyura</taxon>
        <taxon>Portunoidea</taxon>
        <taxon>Portunidae</taxon>
        <taxon>Portuninae</taxon>
        <taxon>Portunus</taxon>
    </lineage>
</organism>
<comment type="caution">
    <text evidence="1">The sequence shown here is derived from an EMBL/GenBank/DDBJ whole genome shotgun (WGS) entry which is preliminary data.</text>
</comment>
<dbReference type="OrthoDB" id="6358852at2759"/>
<dbReference type="Proteomes" id="UP000324222">
    <property type="component" value="Unassembled WGS sequence"/>
</dbReference>